<organism evidence="1 2">
    <name type="scientific">Ditylenchus dipsaci</name>
    <dbReference type="NCBI Taxonomy" id="166011"/>
    <lineage>
        <taxon>Eukaryota</taxon>
        <taxon>Metazoa</taxon>
        <taxon>Ecdysozoa</taxon>
        <taxon>Nematoda</taxon>
        <taxon>Chromadorea</taxon>
        <taxon>Rhabditida</taxon>
        <taxon>Tylenchina</taxon>
        <taxon>Tylenchomorpha</taxon>
        <taxon>Sphaerularioidea</taxon>
        <taxon>Anguinidae</taxon>
        <taxon>Anguininae</taxon>
        <taxon>Ditylenchus</taxon>
    </lineage>
</organism>
<dbReference type="WBParaSite" id="jg13290">
    <property type="protein sequence ID" value="jg13290"/>
    <property type="gene ID" value="jg13290"/>
</dbReference>
<keyword evidence="1" id="KW-1185">Reference proteome</keyword>
<name>A0A915CWB2_9BILA</name>
<sequence>MTNGKEYLGEIFNDTPYICRVFLRNAVSLDVVYEYGRKIVFKRIALWLYLQNLALKLLVFDISYMKVLSPRILMAIMSPLIFMAKNGFSLFPKAGSFPPKNVLVQFSERISPALTIGTTTTSEPAITRPMPVCNDIFSEHIKRFQLIRDLHGEHKLLNQKNSVSQSAVSSRKKCCHIWSP</sequence>
<proteinExistence type="predicted"/>
<reference evidence="2" key="1">
    <citation type="submission" date="2022-11" db="UniProtKB">
        <authorList>
            <consortium name="WormBaseParasite"/>
        </authorList>
    </citation>
    <scope>IDENTIFICATION</scope>
</reference>
<dbReference type="AlphaFoldDB" id="A0A915CWB2"/>
<dbReference type="Proteomes" id="UP000887574">
    <property type="component" value="Unplaced"/>
</dbReference>
<accession>A0A915CWB2</accession>
<protein>
    <submittedName>
        <fullName evidence="2">Uncharacterized protein</fullName>
    </submittedName>
</protein>
<evidence type="ECO:0000313" key="2">
    <source>
        <dbReference type="WBParaSite" id="jg13290"/>
    </source>
</evidence>
<evidence type="ECO:0000313" key="1">
    <source>
        <dbReference type="Proteomes" id="UP000887574"/>
    </source>
</evidence>